<gene>
    <name evidence="2" type="ORF">SAMN02982929_00382</name>
    <name evidence="3" type="ORF">SAMN05216506_101650</name>
</gene>
<evidence type="ECO:0000256" key="1">
    <source>
        <dbReference type="SAM" id="Phobius"/>
    </source>
</evidence>
<dbReference type="EMBL" id="FOME01000001">
    <property type="protein sequence ID" value="SFC39571.1"/>
    <property type="molecule type" value="Genomic_DNA"/>
</dbReference>
<keyword evidence="1" id="KW-0472">Membrane</keyword>
<protein>
    <submittedName>
        <fullName evidence="2">Conserved hypothetical integral membrane protein TIGR02206</fullName>
    </submittedName>
</protein>
<dbReference type="InterPro" id="IPR011737">
    <property type="entry name" value="CHP02206_TP0381"/>
</dbReference>
<organism evidence="2 5">
    <name type="scientific">Saccharopolyspora kobensis</name>
    <dbReference type="NCBI Taxonomy" id="146035"/>
    <lineage>
        <taxon>Bacteria</taxon>
        <taxon>Bacillati</taxon>
        <taxon>Actinomycetota</taxon>
        <taxon>Actinomycetes</taxon>
        <taxon>Pseudonocardiales</taxon>
        <taxon>Pseudonocardiaceae</taxon>
        <taxon>Saccharopolyspora</taxon>
    </lineage>
</organism>
<feature type="transmembrane region" description="Helical" evidence="1">
    <location>
        <begin position="160"/>
        <end position="181"/>
    </location>
</feature>
<feature type="transmembrane region" description="Helical" evidence="1">
    <location>
        <begin position="44"/>
        <end position="64"/>
    </location>
</feature>
<feature type="transmembrane region" description="Helical" evidence="1">
    <location>
        <begin position="101"/>
        <end position="121"/>
    </location>
</feature>
<name>A0A1H5U0X7_9PSEU</name>
<sequence length="236" mass="26091">MGSLADRFVPYGPSHWALMALIVVGAVAFVAVGRWQRDPRTSELFARTLAVVILLFNVPLLVYRQLPAQWDVGESLPLHLCDLAWMVAALALWTRQPPACALVYYWGLTLTPQALVTPAFDAPDFPHVDFIEFWGQHLLVIWTAAYLTWGVGIRPSWRGYRFAAAVTLGWGAAVLAFNSWAGTNYGFVSRKPDNPSLLDLMGGWPWYLGVAAAVGLAGWALLTWPWARRSASPIPS</sequence>
<feature type="transmembrane region" description="Helical" evidence="1">
    <location>
        <begin position="15"/>
        <end position="32"/>
    </location>
</feature>
<evidence type="ECO:0000313" key="3">
    <source>
        <dbReference type="EMBL" id="SFC39571.1"/>
    </source>
</evidence>
<proteinExistence type="predicted"/>
<dbReference type="Pfam" id="PF14808">
    <property type="entry name" value="TMEM164"/>
    <property type="match status" value="1"/>
</dbReference>
<feature type="transmembrane region" description="Helical" evidence="1">
    <location>
        <begin position="76"/>
        <end position="94"/>
    </location>
</feature>
<keyword evidence="1" id="KW-0812">Transmembrane</keyword>
<dbReference type="EMBL" id="FNVB01000002">
    <property type="protein sequence ID" value="SEF68725.1"/>
    <property type="molecule type" value="Genomic_DNA"/>
</dbReference>
<dbReference type="Proteomes" id="UP000199690">
    <property type="component" value="Unassembled WGS sequence"/>
</dbReference>
<accession>A0A1I1IUI7</accession>
<dbReference type="AlphaFoldDB" id="A0A1H5U0X7"/>
<keyword evidence="4" id="KW-1185">Reference proteome</keyword>
<reference evidence="2" key="2">
    <citation type="submission" date="2016-10" db="EMBL/GenBank/DDBJ databases">
        <authorList>
            <person name="de Groot N.N."/>
        </authorList>
    </citation>
    <scope>NUCLEOTIDE SEQUENCE [LARGE SCALE GENOMIC DNA]</scope>
    <source>
        <strain evidence="2">ATCC 20501</strain>
    </source>
</reference>
<reference evidence="4 5" key="1">
    <citation type="submission" date="2016-10" db="EMBL/GenBank/DDBJ databases">
        <authorList>
            <person name="Varghese N."/>
            <person name="Submissions S."/>
        </authorList>
    </citation>
    <scope>NUCLEOTIDE SEQUENCE [LARGE SCALE GENOMIC DNA]</scope>
    <source>
        <strain evidence="5">ATCC 20501</strain>
        <strain evidence="3 4">CGMCC 4.3529</strain>
    </source>
</reference>
<feature type="transmembrane region" description="Helical" evidence="1">
    <location>
        <begin position="133"/>
        <end position="153"/>
    </location>
</feature>
<dbReference type="Proteomes" id="UP000236729">
    <property type="component" value="Unassembled WGS sequence"/>
</dbReference>
<keyword evidence="1" id="KW-1133">Transmembrane helix</keyword>
<feature type="transmembrane region" description="Helical" evidence="1">
    <location>
        <begin position="204"/>
        <end position="227"/>
    </location>
</feature>
<evidence type="ECO:0000313" key="2">
    <source>
        <dbReference type="EMBL" id="SEF68725.1"/>
    </source>
</evidence>
<evidence type="ECO:0000313" key="5">
    <source>
        <dbReference type="Proteomes" id="UP000236729"/>
    </source>
</evidence>
<dbReference type="NCBIfam" id="TIGR02206">
    <property type="entry name" value="intg_mem_TP0381"/>
    <property type="match status" value="1"/>
</dbReference>
<dbReference type="RefSeq" id="WP_258958311.1">
    <property type="nucleotide sequence ID" value="NZ_FNVB01000002.1"/>
</dbReference>
<accession>A0A1H5U0X7</accession>
<evidence type="ECO:0000313" key="4">
    <source>
        <dbReference type="Proteomes" id="UP000199690"/>
    </source>
</evidence>